<dbReference type="Proteomes" id="UP000799757">
    <property type="component" value="Unassembled WGS sequence"/>
</dbReference>
<sequence length="322" mass="35272">MAQTNHIEKVAIVGVSGNLGKHFTEELLETGRHVVTALTRPGSKAILPAGVKVAQVDYDDEEVLVSALKGQQFLVITLSVLAPPDTHSKIVKAAVKAGVPYIMPNVYGWDIFNKTLREDTPHGPATLEKTLEIETLGSAYIAMVCGFWFEWSVALSPDSFGFDIRNKKVTFYDDGKTRINVSTWRQCGRALSALLSLPEDGASPALSQWKNKPLYIDSFAVSQRDILDSIHRVAGTSDDDWEISFEPSSERYRNGMDEMQKGARSGFVKAMYARVFFPGGGGAFEPAQGLANDVLGLPKEDLDEATRRAVDMAEGGWNPFAQ</sequence>
<dbReference type="InterPro" id="IPR036291">
    <property type="entry name" value="NAD(P)-bd_dom_sf"/>
</dbReference>
<reference evidence="4" key="1">
    <citation type="journal article" date="2020" name="Stud. Mycol.">
        <title>101 Dothideomycetes genomes: a test case for predicting lifestyles and emergence of pathogens.</title>
        <authorList>
            <person name="Haridas S."/>
            <person name="Albert R."/>
            <person name="Binder M."/>
            <person name="Bloem J."/>
            <person name="Labutti K."/>
            <person name="Salamov A."/>
            <person name="Andreopoulos B."/>
            <person name="Baker S."/>
            <person name="Barry K."/>
            <person name="Bills G."/>
            <person name="Bluhm B."/>
            <person name="Cannon C."/>
            <person name="Castanera R."/>
            <person name="Culley D."/>
            <person name="Daum C."/>
            <person name="Ezra D."/>
            <person name="Gonzalez J."/>
            <person name="Henrissat B."/>
            <person name="Kuo A."/>
            <person name="Liang C."/>
            <person name="Lipzen A."/>
            <person name="Lutzoni F."/>
            <person name="Magnuson J."/>
            <person name="Mondo S."/>
            <person name="Nolan M."/>
            <person name="Ohm R."/>
            <person name="Pangilinan J."/>
            <person name="Park H.-J."/>
            <person name="Ramirez L."/>
            <person name="Alfaro M."/>
            <person name="Sun H."/>
            <person name="Tritt A."/>
            <person name="Yoshinaga Y."/>
            <person name="Zwiers L.-H."/>
            <person name="Turgeon B."/>
            <person name="Goodwin S."/>
            <person name="Spatafora J."/>
            <person name="Crous P."/>
            <person name="Grigoriev I."/>
        </authorList>
    </citation>
    <scope>NUCLEOTIDE SEQUENCE</scope>
    <source>
        <strain evidence="4">CBS 109.77</strain>
    </source>
</reference>
<dbReference type="PANTHER" id="PTHR47706:SF7">
    <property type="entry name" value="CIPA-LIKE, PUTATIVE (AFU_ORTHOLOGUE AFUA_1G01630)-RELATED"/>
    <property type="match status" value="1"/>
</dbReference>
<feature type="domain" description="NmrA-like" evidence="3">
    <location>
        <begin position="8"/>
        <end position="110"/>
    </location>
</feature>
<dbReference type="InterPro" id="IPR045312">
    <property type="entry name" value="PCBER-like"/>
</dbReference>
<dbReference type="EMBL" id="MU002161">
    <property type="protein sequence ID" value="KAF2789114.1"/>
    <property type="molecule type" value="Genomic_DNA"/>
</dbReference>
<dbReference type="OrthoDB" id="419598at2759"/>
<dbReference type="Gene3D" id="3.40.50.720">
    <property type="entry name" value="NAD(P)-binding Rossmann-like Domain"/>
    <property type="match status" value="1"/>
</dbReference>
<keyword evidence="2" id="KW-0560">Oxidoreductase</keyword>
<organism evidence="4 5">
    <name type="scientific">Melanomma pulvis-pyrius CBS 109.77</name>
    <dbReference type="NCBI Taxonomy" id="1314802"/>
    <lineage>
        <taxon>Eukaryota</taxon>
        <taxon>Fungi</taxon>
        <taxon>Dikarya</taxon>
        <taxon>Ascomycota</taxon>
        <taxon>Pezizomycotina</taxon>
        <taxon>Dothideomycetes</taxon>
        <taxon>Pleosporomycetidae</taxon>
        <taxon>Pleosporales</taxon>
        <taxon>Melanommataceae</taxon>
        <taxon>Melanomma</taxon>
    </lineage>
</organism>
<dbReference type="PANTHER" id="PTHR47706">
    <property type="entry name" value="NMRA-LIKE FAMILY PROTEIN"/>
    <property type="match status" value="1"/>
</dbReference>
<dbReference type="GO" id="GO:0016491">
    <property type="term" value="F:oxidoreductase activity"/>
    <property type="evidence" value="ECO:0007669"/>
    <property type="project" value="UniProtKB-KW"/>
</dbReference>
<keyword evidence="5" id="KW-1185">Reference proteome</keyword>
<dbReference type="CDD" id="cd05259">
    <property type="entry name" value="PCBER_SDR_a"/>
    <property type="match status" value="1"/>
</dbReference>
<dbReference type="AlphaFoldDB" id="A0A6A6WYW6"/>
<evidence type="ECO:0000256" key="2">
    <source>
        <dbReference type="ARBA" id="ARBA00023002"/>
    </source>
</evidence>
<dbReference type="InterPro" id="IPR051609">
    <property type="entry name" value="NmrA/Isoflavone_reductase-like"/>
</dbReference>
<name>A0A6A6WYW6_9PLEO</name>
<accession>A0A6A6WYW6</accession>
<evidence type="ECO:0000256" key="1">
    <source>
        <dbReference type="ARBA" id="ARBA00022857"/>
    </source>
</evidence>
<dbReference type="InterPro" id="IPR008030">
    <property type="entry name" value="NmrA-like"/>
</dbReference>
<evidence type="ECO:0000313" key="5">
    <source>
        <dbReference type="Proteomes" id="UP000799757"/>
    </source>
</evidence>
<evidence type="ECO:0000313" key="4">
    <source>
        <dbReference type="EMBL" id="KAF2789114.1"/>
    </source>
</evidence>
<protein>
    <submittedName>
        <fullName evidence="4">Putative oxidoreductase CipA</fullName>
    </submittedName>
</protein>
<dbReference type="Pfam" id="PF05368">
    <property type="entry name" value="NmrA"/>
    <property type="match status" value="1"/>
</dbReference>
<keyword evidence="1" id="KW-0521">NADP</keyword>
<evidence type="ECO:0000259" key="3">
    <source>
        <dbReference type="Pfam" id="PF05368"/>
    </source>
</evidence>
<gene>
    <name evidence="4" type="ORF">K505DRAFT_313736</name>
</gene>
<dbReference type="SUPFAM" id="SSF51735">
    <property type="entry name" value="NAD(P)-binding Rossmann-fold domains"/>
    <property type="match status" value="1"/>
</dbReference>
<proteinExistence type="predicted"/>